<dbReference type="PANTHER" id="PTHR43969:SF9">
    <property type="entry name" value="GLUTATHIONE S TRANSFERASE D10, ISOFORM A-RELATED"/>
    <property type="match status" value="1"/>
</dbReference>
<dbReference type="SUPFAM" id="SSF52833">
    <property type="entry name" value="Thioredoxin-like"/>
    <property type="match status" value="1"/>
</dbReference>
<dbReference type="CDD" id="cd03045">
    <property type="entry name" value="GST_N_Delta_Epsilon"/>
    <property type="match status" value="1"/>
</dbReference>
<dbReference type="Pfam" id="PF00043">
    <property type="entry name" value="GST_C"/>
    <property type="match status" value="1"/>
</dbReference>
<dbReference type="EMBL" id="JAPXFL010000004">
    <property type="protein sequence ID" value="KAK9508021.1"/>
    <property type="molecule type" value="Genomic_DNA"/>
</dbReference>
<dbReference type="FunFam" id="1.20.1050.10:FF:000007">
    <property type="entry name" value="Glutathione S-transferase 1-1"/>
    <property type="match status" value="1"/>
</dbReference>
<dbReference type="PROSITE" id="PS50405">
    <property type="entry name" value="GST_CTER"/>
    <property type="match status" value="1"/>
</dbReference>
<comment type="similarity">
    <text evidence="2">Belongs to the GST superfamily.</text>
</comment>
<comment type="subunit">
    <text evidence="1">Homodimer.</text>
</comment>
<organism evidence="5 6">
    <name type="scientific">Rhynocoris fuscipes</name>
    <dbReference type="NCBI Taxonomy" id="488301"/>
    <lineage>
        <taxon>Eukaryota</taxon>
        <taxon>Metazoa</taxon>
        <taxon>Ecdysozoa</taxon>
        <taxon>Arthropoda</taxon>
        <taxon>Hexapoda</taxon>
        <taxon>Insecta</taxon>
        <taxon>Pterygota</taxon>
        <taxon>Neoptera</taxon>
        <taxon>Paraneoptera</taxon>
        <taxon>Hemiptera</taxon>
        <taxon>Heteroptera</taxon>
        <taxon>Panheteroptera</taxon>
        <taxon>Cimicomorpha</taxon>
        <taxon>Reduviidae</taxon>
        <taxon>Harpactorinae</taxon>
        <taxon>Harpactorini</taxon>
        <taxon>Rhynocoris</taxon>
    </lineage>
</organism>
<feature type="domain" description="GST N-terminal" evidence="3">
    <location>
        <begin position="1"/>
        <end position="82"/>
    </location>
</feature>
<evidence type="ECO:0000259" key="3">
    <source>
        <dbReference type="PROSITE" id="PS50404"/>
    </source>
</evidence>
<dbReference type="GO" id="GO:0004364">
    <property type="term" value="F:glutathione transferase activity"/>
    <property type="evidence" value="ECO:0007669"/>
    <property type="project" value="TreeGrafter"/>
</dbReference>
<dbReference type="Pfam" id="PF02798">
    <property type="entry name" value="GST_N"/>
    <property type="match status" value="1"/>
</dbReference>
<protein>
    <submittedName>
        <fullName evidence="5">Uncharacterized protein</fullName>
    </submittedName>
</protein>
<dbReference type="InterPro" id="IPR004045">
    <property type="entry name" value="Glutathione_S-Trfase_N"/>
</dbReference>
<dbReference type="CDD" id="cd03177">
    <property type="entry name" value="GST_C_Delta_Epsilon"/>
    <property type="match status" value="1"/>
</dbReference>
<comment type="caution">
    <text evidence="5">The sequence shown here is derived from an EMBL/GenBank/DDBJ whole genome shotgun (WGS) entry which is preliminary data.</text>
</comment>
<dbReference type="SFLD" id="SFLDS00019">
    <property type="entry name" value="Glutathione_Transferase_(cytos"/>
    <property type="match status" value="1"/>
</dbReference>
<proteinExistence type="inferred from homology"/>
<dbReference type="GO" id="GO:0006749">
    <property type="term" value="P:glutathione metabolic process"/>
    <property type="evidence" value="ECO:0007669"/>
    <property type="project" value="TreeGrafter"/>
</dbReference>
<dbReference type="SFLD" id="SFLDG00358">
    <property type="entry name" value="Main_(cytGST)"/>
    <property type="match status" value="1"/>
</dbReference>
<gene>
    <name evidence="5" type="ORF">O3M35_007772</name>
</gene>
<name>A0AAW1DB75_9HEMI</name>
<dbReference type="PROSITE" id="PS50404">
    <property type="entry name" value="GST_NTER"/>
    <property type="match status" value="1"/>
</dbReference>
<evidence type="ECO:0000256" key="1">
    <source>
        <dbReference type="ARBA" id="ARBA00011738"/>
    </source>
</evidence>
<evidence type="ECO:0000256" key="2">
    <source>
        <dbReference type="RuleBase" id="RU003494"/>
    </source>
</evidence>
<accession>A0AAW1DB75</accession>
<dbReference type="PANTHER" id="PTHR43969">
    <property type="entry name" value="GLUTATHIONE S TRANSFERASE D10, ISOFORM A-RELATED"/>
    <property type="match status" value="1"/>
</dbReference>
<dbReference type="AlphaFoldDB" id="A0AAW1DB75"/>
<reference evidence="5 6" key="1">
    <citation type="submission" date="2022-12" db="EMBL/GenBank/DDBJ databases">
        <title>Chromosome-level genome assembly of true bugs.</title>
        <authorList>
            <person name="Ma L."/>
            <person name="Li H."/>
        </authorList>
    </citation>
    <scope>NUCLEOTIDE SEQUENCE [LARGE SCALE GENOMIC DNA]</scope>
    <source>
        <strain evidence="5">Lab_2022b</strain>
    </source>
</reference>
<dbReference type="FunFam" id="3.40.30.10:FF:000034">
    <property type="entry name" value="glutathione S-transferase 1"/>
    <property type="match status" value="1"/>
</dbReference>
<dbReference type="Gene3D" id="3.40.30.10">
    <property type="entry name" value="Glutaredoxin"/>
    <property type="match status" value="1"/>
</dbReference>
<dbReference type="Gene3D" id="1.20.1050.10">
    <property type="match status" value="1"/>
</dbReference>
<dbReference type="SUPFAM" id="SSF47616">
    <property type="entry name" value="GST C-terminal domain-like"/>
    <property type="match status" value="1"/>
</dbReference>
<dbReference type="InterPro" id="IPR036282">
    <property type="entry name" value="Glutathione-S-Trfase_C_sf"/>
</dbReference>
<dbReference type="InterPro" id="IPR036249">
    <property type="entry name" value="Thioredoxin-like_sf"/>
</dbReference>
<keyword evidence="6" id="KW-1185">Reference proteome</keyword>
<dbReference type="InterPro" id="IPR040079">
    <property type="entry name" value="Glutathione_S-Trfase"/>
</dbReference>
<evidence type="ECO:0000313" key="6">
    <source>
        <dbReference type="Proteomes" id="UP001461498"/>
    </source>
</evidence>
<sequence>MGIDFYYTPGSAPCRIVQLTAKAVGVDLNLKLVDLMKGEHMKPEFLKINPQHNVPCIVDGDLTLNESRAIATYLVSQYGKDDSLYPKDPKKRAIVDQRLYFDMGTLYQRFGDVYYPMIFGGAPKDEEKAKRLQEAYTQLDGFLAKTGWAAGDHMTVADLALVASVTTAEVCEVDISKHPHVSKWLAKCKSTIPGYKEANEDGVMKFKAMYDNRKK</sequence>
<dbReference type="SFLD" id="SFLDG01153">
    <property type="entry name" value="Main.4:_Theta-like"/>
    <property type="match status" value="1"/>
</dbReference>
<dbReference type="Proteomes" id="UP001461498">
    <property type="component" value="Unassembled WGS sequence"/>
</dbReference>
<evidence type="ECO:0000313" key="5">
    <source>
        <dbReference type="EMBL" id="KAK9508021.1"/>
    </source>
</evidence>
<feature type="domain" description="GST C-terminal" evidence="4">
    <location>
        <begin position="88"/>
        <end position="215"/>
    </location>
</feature>
<dbReference type="InterPro" id="IPR004046">
    <property type="entry name" value="GST_C"/>
</dbReference>
<evidence type="ECO:0000259" key="4">
    <source>
        <dbReference type="PROSITE" id="PS50405"/>
    </source>
</evidence>
<dbReference type="InterPro" id="IPR010987">
    <property type="entry name" value="Glutathione-S-Trfase_C-like"/>
</dbReference>